<dbReference type="FunFam" id="1.10.10.10:FF:000018">
    <property type="entry name" value="DNA-binding response regulator ResD"/>
    <property type="match status" value="1"/>
</dbReference>
<dbReference type="EMBL" id="JACRTD010000001">
    <property type="protein sequence ID" value="MBC8584242.1"/>
    <property type="molecule type" value="Genomic_DNA"/>
</dbReference>
<dbReference type="SUPFAM" id="SSF52172">
    <property type="entry name" value="CheY-like"/>
    <property type="match status" value="1"/>
</dbReference>
<comment type="caution">
    <text evidence="12">The sequence shown here is derived from an EMBL/GenBank/DDBJ whole genome shotgun (WGS) entry which is preliminary data.</text>
</comment>
<dbReference type="Pfam" id="PF00072">
    <property type="entry name" value="Response_reg"/>
    <property type="match status" value="1"/>
</dbReference>
<feature type="modified residue" description="4-aspartylphosphate" evidence="8">
    <location>
        <position position="52"/>
    </location>
</feature>
<keyword evidence="6" id="KW-0804">Transcription</keyword>
<dbReference type="CDD" id="cd00383">
    <property type="entry name" value="trans_reg_C"/>
    <property type="match status" value="1"/>
</dbReference>
<dbReference type="GO" id="GO:0000976">
    <property type="term" value="F:transcription cis-regulatory region binding"/>
    <property type="evidence" value="ECO:0007669"/>
    <property type="project" value="TreeGrafter"/>
</dbReference>
<dbReference type="GO" id="GO:0005829">
    <property type="term" value="C:cytosol"/>
    <property type="evidence" value="ECO:0007669"/>
    <property type="project" value="TreeGrafter"/>
</dbReference>
<keyword evidence="2 8" id="KW-0597">Phosphoprotein</keyword>
<dbReference type="PANTHER" id="PTHR48111">
    <property type="entry name" value="REGULATOR OF RPOS"/>
    <property type="match status" value="1"/>
</dbReference>
<evidence type="ECO:0000256" key="5">
    <source>
        <dbReference type="ARBA" id="ARBA00023125"/>
    </source>
</evidence>
<dbReference type="CDD" id="cd17574">
    <property type="entry name" value="REC_OmpR"/>
    <property type="match status" value="1"/>
</dbReference>
<protein>
    <recommendedName>
        <fullName evidence="1">Stage 0 sporulation protein A homolog</fullName>
    </recommendedName>
</protein>
<keyword evidence="3" id="KW-0902">Two-component regulatory system</keyword>
<evidence type="ECO:0000256" key="9">
    <source>
        <dbReference type="PROSITE-ProRule" id="PRU01091"/>
    </source>
</evidence>
<feature type="domain" description="Response regulatory" evidence="10">
    <location>
        <begin position="4"/>
        <end position="116"/>
    </location>
</feature>
<evidence type="ECO:0000259" key="10">
    <source>
        <dbReference type="PROSITE" id="PS50110"/>
    </source>
</evidence>
<dbReference type="Gene3D" id="3.40.50.2300">
    <property type="match status" value="1"/>
</dbReference>
<feature type="DNA-binding region" description="OmpR/PhoB-type" evidence="9">
    <location>
        <begin position="125"/>
        <end position="224"/>
    </location>
</feature>
<dbReference type="InterPro" id="IPR036388">
    <property type="entry name" value="WH-like_DNA-bd_sf"/>
</dbReference>
<evidence type="ECO:0000259" key="11">
    <source>
        <dbReference type="PROSITE" id="PS51755"/>
    </source>
</evidence>
<keyword evidence="13" id="KW-1185">Reference proteome</keyword>
<dbReference type="RefSeq" id="WP_262394085.1">
    <property type="nucleotide sequence ID" value="NZ_JACRTD010000001.1"/>
</dbReference>
<dbReference type="PROSITE" id="PS50110">
    <property type="entry name" value="RESPONSE_REGULATORY"/>
    <property type="match status" value="1"/>
</dbReference>
<keyword evidence="5 9" id="KW-0238">DNA-binding</keyword>
<evidence type="ECO:0000256" key="8">
    <source>
        <dbReference type="PROSITE-ProRule" id="PRU00169"/>
    </source>
</evidence>
<evidence type="ECO:0000313" key="13">
    <source>
        <dbReference type="Proteomes" id="UP000623678"/>
    </source>
</evidence>
<dbReference type="PROSITE" id="PS51755">
    <property type="entry name" value="OMPR_PHOB"/>
    <property type="match status" value="1"/>
</dbReference>
<reference evidence="12" key="1">
    <citation type="submission" date="2020-08" db="EMBL/GenBank/DDBJ databases">
        <title>Genome public.</title>
        <authorList>
            <person name="Liu C."/>
            <person name="Sun Q."/>
        </authorList>
    </citation>
    <scope>NUCLEOTIDE SEQUENCE</scope>
    <source>
        <strain evidence="12">NSJ-64</strain>
    </source>
</reference>
<dbReference type="InterPro" id="IPR001867">
    <property type="entry name" value="OmpR/PhoB-type_DNA-bd"/>
</dbReference>
<dbReference type="SMART" id="SM00448">
    <property type="entry name" value="REC"/>
    <property type="match status" value="1"/>
</dbReference>
<evidence type="ECO:0000256" key="3">
    <source>
        <dbReference type="ARBA" id="ARBA00023012"/>
    </source>
</evidence>
<dbReference type="FunFam" id="3.40.50.2300:FF:000001">
    <property type="entry name" value="DNA-binding response regulator PhoB"/>
    <property type="match status" value="1"/>
</dbReference>
<sequence>MTQTIMIIDDEIEILDMLKRYFSLEGYHVITAAGGKEALQKLSKQPDLILLDINMPDIDGLSLCKSIRDFVSCPILFLTANTEDSDKIKGFGAGGDDYIIKPFSVDELGARVSAHLRRENRSKTKPRVLFDGQLAVDYLERTVYWDGKEIPLLKKEFDILEVLSQNPGQVFDKERLYEAAWGLDGLGNNSVVAEHIRKIRAKFAAVGAKQYIETVWGVGYKWEKASVN</sequence>
<keyword evidence="4" id="KW-0805">Transcription regulation</keyword>
<dbReference type="AlphaFoldDB" id="A0A926EPD3"/>
<dbReference type="GO" id="GO:0032993">
    <property type="term" value="C:protein-DNA complex"/>
    <property type="evidence" value="ECO:0007669"/>
    <property type="project" value="TreeGrafter"/>
</dbReference>
<evidence type="ECO:0000256" key="4">
    <source>
        <dbReference type="ARBA" id="ARBA00023015"/>
    </source>
</evidence>
<proteinExistence type="predicted"/>
<organism evidence="12 13">
    <name type="scientific">Youxingia wuxianensis</name>
    <dbReference type="NCBI Taxonomy" id="2763678"/>
    <lineage>
        <taxon>Bacteria</taxon>
        <taxon>Bacillati</taxon>
        <taxon>Bacillota</taxon>
        <taxon>Clostridia</taxon>
        <taxon>Eubacteriales</taxon>
        <taxon>Oscillospiraceae</taxon>
        <taxon>Youxingia</taxon>
    </lineage>
</organism>
<dbReference type="Pfam" id="PF00486">
    <property type="entry name" value="Trans_reg_C"/>
    <property type="match status" value="1"/>
</dbReference>
<dbReference type="GO" id="GO:0000156">
    <property type="term" value="F:phosphorelay response regulator activity"/>
    <property type="evidence" value="ECO:0007669"/>
    <property type="project" value="TreeGrafter"/>
</dbReference>
<dbReference type="PANTHER" id="PTHR48111:SF2">
    <property type="entry name" value="RESPONSE REGULATOR SAER"/>
    <property type="match status" value="1"/>
</dbReference>
<dbReference type="Proteomes" id="UP000623678">
    <property type="component" value="Unassembled WGS sequence"/>
</dbReference>
<name>A0A926EPD3_9FIRM</name>
<feature type="domain" description="OmpR/PhoB-type" evidence="11">
    <location>
        <begin position="125"/>
        <end position="224"/>
    </location>
</feature>
<evidence type="ECO:0000256" key="7">
    <source>
        <dbReference type="ARBA" id="ARBA00024867"/>
    </source>
</evidence>
<evidence type="ECO:0000313" key="12">
    <source>
        <dbReference type="EMBL" id="MBC8584242.1"/>
    </source>
</evidence>
<evidence type="ECO:0000256" key="2">
    <source>
        <dbReference type="ARBA" id="ARBA00022553"/>
    </source>
</evidence>
<comment type="function">
    <text evidence="7">May play the central regulatory role in sporulation. It may be an element of the effector pathway responsible for the activation of sporulation genes in response to nutritional stress. Spo0A may act in concert with spo0H (a sigma factor) to control the expression of some genes that are critical to the sporulation process.</text>
</comment>
<dbReference type="InterPro" id="IPR039420">
    <property type="entry name" value="WalR-like"/>
</dbReference>
<accession>A0A926EPD3</accession>
<dbReference type="GO" id="GO:0006355">
    <property type="term" value="P:regulation of DNA-templated transcription"/>
    <property type="evidence" value="ECO:0007669"/>
    <property type="project" value="InterPro"/>
</dbReference>
<gene>
    <name evidence="12" type="ORF">H8705_01425</name>
</gene>
<dbReference type="Gene3D" id="1.10.10.10">
    <property type="entry name" value="Winged helix-like DNA-binding domain superfamily/Winged helix DNA-binding domain"/>
    <property type="match status" value="1"/>
</dbReference>
<dbReference type="InterPro" id="IPR001789">
    <property type="entry name" value="Sig_transdc_resp-reg_receiver"/>
</dbReference>
<dbReference type="Gene3D" id="6.10.250.690">
    <property type="match status" value="1"/>
</dbReference>
<dbReference type="SMART" id="SM00862">
    <property type="entry name" value="Trans_reg_C"/>
    <property type="match status" value="1"/>
</dbReference>
<dbReference type="InterPro" id="IPR011006">
    <property type="entry name" value="CheY-like_superfamily"/>
</dbReference>
<evidence type="ECO:0000256" key="6">
    <source>
        <dbReference type="ARBA" id="ARBA00023163"/>
    </source>
</evidence>
<evidence type="ECO:0000256" key="1">
    <source>
        <dbReference type="ARBA" id="ARBA00018672"/>
    </source>
</evidence>